<protein>
    <submittedName>
        <fullName evidence="1">Uncharacterized protein</fullName>
    </submittedName>
</protein>
<dbReference type="RefSeq" id="WP_146047221.1">
    <property type="nucleotide sequence ID" value="NZ_LT963395.1"/>
</dbReference>
<evidence type="ECO:0000313" key="1">
    <source>
        <dbReference type="EMBL" id="SOS14717.1"/>
    </source>
</evidence>
<gene>
    <name evidence="1" type="ORF">PL963_00407</name>
</gene>
<dbReference type="AlphaFoldDB" id="A0A193SJV0"/>
<evidence type="ECO:0000313" key="2">
    <source>
        <dbReference type="Proteomes" id="UP000239025"/>
    </source>
</evidence>
<accession>A0A193SJV0</accession>
<dbReference type="EMBL" id="LT963395">
    <property type="protein sequence ID" value="SOS14717.1"/>
    <property type="molecule type" value="Genomic_DNA"/>
</dbReference>
<dbReference type="Proteomes" id="UP000239025">
    <property type="component" value="Chromosome 1"/>
</dbReference>
<organism evidence="1 2">
    <name type="scientific">Pseudomonas cerasi</name>
    <dbReference type="NCBI Taxonomy" id="1583341"/>
    <lineage>
        <taxon>Bacteria</taxon>
        <taxon>Pseudomonadati</taxon>
        <taxon>Pseudomonadota</taxon>
        <taxon>Gammaproteobacteria</taxon>
        <taxon>Pseudomonadales</taxon>
        <taxon>Pseudomonadaceae</taxon>
        <taxon>Pseudomonas</taxon>
    </lineage>
</organism>
<reference evidence="2" key="1">
    <citation type="submission" date="2017-11" db="EMBL/GenBank/DDBJ databases">
        <authorList>
            <person name="Blom J."/>
        </authorList>
    </citation>
    <scope>NUCLEOTIDE SEQUENCE [LARGE SCALE GENOMIC DNA]</scope>
</reference>
<proteinExistence type="predicted"/>
<name>A0A193SJV0_9PSED</name>
<keyword evidence="2" id="KW-1185">Reference proteome</keyword>
<sequence>MAAVKHSFRLPSGPVLAWMCLIARLRSFLTPKTMNGDTLRTNLRRRVSPLKQEHGILLLVFFQQKASPLFLQIWQVFTGSRRT</sequence>